<dbReference type="PANTHER" id="PTHR16517">
    <property type="entry name" value="TUBBY-RELATED"/>
    <property type="match status" value="1"/>
</dbReference>
<dbReference type="Proteomes" id="UP000270296">
    <property type="component" value="Unassembled WGS sequence"/>
</dbReference>
<dbReference type="InterPro" id="IPR000007">
    <property type="entry name" value="Tubby_C"/>
</dbReference>
<organism evidence="10">
    <name type="scientific">Soboliphyme baturini</name>
    <dbReference type="NCBI Taxonomy" id="241478"/>
    <lineage>
        <taxon>Eukaryota</taxon>
        <taxon>Metazoa</taxon>
        <taxon>Ecdysozoa</taxon>
        <taxon>Nematoda</taxon>
        <taxon>Enoplea</taxon>
        <taxon>Dorylaimia</taxon>
        <taxon>Dioctophymatida</taxon>
        <taxon>Dioctophymatoidea</taxon>
        <taxon>Soboliphymatidae</taxon>
        <taxon>Soboliphyme</taxon>
    </lineage>
</organism>
<name>A0A183IHH2_9BILA</name>
<dbReference type="AlphaFoldDB" id="A0A183IHH2"/>
<dbReference type="SUPFAM" id="SSF54518">
    <property type="entry name" value="Tubby C-terminal domain-like"/>
    <property type="match status" value="1"/>
</dbReference>
<dbReference type="WBParaSite" id="SBAD_0000321301-mRNA-1">
    <property type="protein sequence ID" value="SBAD_0000321301-mRNA-1"/>
    <property type="gene ID" value="SBAD_0000321301"/>
</dbReference>
<dbReference type="Gene3D" id="2.130.10.10">
    <property type="entry name" value="YVTN repeat-like/Quinoprotein amine dehydrogenase"/>
    <property type="match status" value="1"/>
</dbReference>
<evidence type="ECO:0000256" key="4">
    <source>
        <dbReference type="ARBA" id="ARBA00022574"/>
    </source>
</evidence>
<dbReference type="Pfam" id="PF24797">
    <property type="entry name" value="Beta-prop_WDR35_TULP_N"/>
    <property type="match status" value="1"/>
</dbReference>
<dbReference type="Gene3D" id="3.20.90.10">
    <property type="entry name" value="Tubby Protein, Chain A"/>
    <property type="match status" value="1"/>
</dbReference>
<dbReference type="PANTHER" id="PTHR16517:SF2">
    <property type="entry name" value="TUBBY-RELATED PROTEIN 4"/>
    <property type="match status" value="1"/>
</dbReference>
<sequence length="962" mass="107262">MIYERLVSSPFADAHRCSPYLFTRYKCSEKMRFFWECDQWPGAIVDPEITSMSWLETTSGSEGFLACGSQSGALGITLARINDAESAGHAASRSATVACSGPISRCNYNLLGHRSAVWFVRWNQKFCKMASCDSSGMICVWMRYEDRWSVELVNDRGVQIRDFCWSGDGSRAFVSYVDNFILVGSAAGHRHWSSVITNHNVCCCAWMPFVEGTPVAEQRAVIGCSDGVLIVLDGTGVILCTREIRKNCYIKRIEVSSIRDQGVGRYTVSLLFADGCIYLMNGCDDCDPVMLNPKIEVSQLQWSSNGVYLAVAGSSNVGGSSGLYIVIYNYKGNQIYSSRIPERVKVKVTAFTWALNDSYIFVAAGGNVHTARIVWHIPSLQLTVSYLVWLAVGKCNERVKCLPIPLNGRSLVHSLNTHVLQGQVPETNSIYQTVCTEVAFRYYCTIRPLSKGQQGWELCYEHVGGLIPVLRAHLINRWRPQFEIFVLDFSSSSRALTTPKQEVLQRDSFWRRSRRQLRSLITHNGSSTCKQIRKLAVVSSNVWCTRFEIVAQDSACLPSFIGDVEYKTSVLHLQPRQMVIHLVHLKNCWLQNGVLSSSDFASTRSAKDAVRKDCFSALSNTFASDMEANACSRFTTKWSSSYNVTGGSRGVGSVHRARRNQLQLRGAKEGQRNCESCDSFMMASSTALSAPSDLLYREKSQSRHTAICRWWNETVSSFDYIDRDEQVVEAEPILASQTSKSFPRVQITLDGSLCRLSKILLDQNLAGTSTDATPSVPSVYFNCASHEKDTALMNAASSESNFLNAAIAQVDEVSSRLLQLENELKYGSTVPDNVKCDLLCRISRVRSLLNFPASSRDQSLFGGVHFKARSANVSPSVKSSLPVITLRNKTPAWNDAAQVYQLDFNGRVTQESAKNFQIEYNNKQILQFGRIDDGRYSLDFEAPFSVVQAFAIALASITQRLK</sequence>
<evidence type="ECO:0000259" key="6">
    <source>
        <dbReference type="Pfam" id="PF01167"/>
    </source>
</evidence>
<keyword evidence="3" id="KW-0963">Cytoplasm</keyword>
<evidence type="ECO:0000256" key="3">
    <source>
        <dbReference type="ARBA" id="ARBA00022490"/>
    </source>
</evidence>
<accession>A0A183IHH2</accession>
<reference evidence="10" key="1">
    <citation type="submission" date="2016-06" db="UniProtKB">
        <authorList>
            <consortium name="WormBaseParasite"/>
        </authorList>
    </citation>
    <scope>IDENTIFICATION</scope>
</reference>
<protein>
    <submittedName>
        <fullName evidence="10">Tub domain-containing protein</fullName>
    </submittedName>
</protein>
<comment type="similarity">
    <text evidence="2">Belongs to the TUB family.</text>
</comment>
<proteinExistence type="inferred from homology"/>
<dbReference type="SUPFAM" id="SSF50978">
    <property type="entry name" value="WD40 repeat-like"/>
    <property type="match status" value="1"/>
</dbReference>
<dbReference type="InterPro" id="IPR015943">
    <property type="entry name" value="WD40/YVTN_repeat-like_dom_sf"/>
</dbReference>
<feature type="domain" description="IFT121/TULP4 N-terminal" evidence="7">
    <location>
        <begin position="48"/>
        <end position="373"/>
    </location>
</feature>
<reference evidence="8 9" key="2">
    <citation type="submission" date="2018-11" db="EMBL/GenBank/DDBJ databases">
        <authorList>
            <consortium name="Pathogen Informatics"/>
        </authorList>
    </citation>
    <scope>NUCLEOTIDE SEQUENCE [LARGE SCALE GENOMIC DNA]</scope>
</reference>
<evidence type="ECO:0000256" key="2">
    <source>
        <dbReference type="ARBA" id="ARBA00007129"/>
    </source>
</evidence>
<dbReference type="EMBL" id="UZAM01007551">
    <property type="protein sequence ID" value="VDO99888.1"/>
    <property type="molecule type" value="Genomic_DNA"/>
</dbReference>
<feature type="domain" description="Tubby C-terminal" evidence="6">
    <location>
        <begin position="873"/>
        <end position="957"/>
    </location>
</feature>
<evidence type="ECO:0000256" key="5">
    <source>
        <dbReference type="ARBA" id="ARBA00022737"/>
    </source>
</evidence>
<dbReference type="InterPro" id="IPR036322">
    <property type="entry name" value="WD40_repeat_dom_sf"/>
</dbReference>
<dbReference type="SMART" id="SM00320">
    <property type="entry name" value="WD40"/>
    <property type="match status" value="3"/>
</dbReference>
<dbReference type="GO" id="GO:0005737">
    <property type="term" value="C:cytoplasm"/>
    <property type="evidence" value="ECO:0007669"/>
    <property type="project" value="UniProtKB-SubCell"/>
</dbReference>
<comment type="subcellular location">
    <subcellularLocation>
        <location evidence="1">Cytoplasm</location>
    </subcellularLocation>
</comment>
<evidence type="ECO:0000313" key="9">
    <source>
        <dbReference type="Proteomes" id="UP000270296"/>
    </source>
</evidence>
<dbReference type="PRINTS" id="PR01573">
    <property type="entry name" value="SUPERTUBBY"/>
</dbReference>
<dbReference type="InterPro" id="IPR001680">
    <property type="entry name" value="WD40_rpt"/>
</dbReference>
<dbReference type="InterPro" id="IPR025659">
    <property type="entry name" value="Tubby-like_C"/>
</dbReference>
<dbReference type="InterPro" id="IPR056159">
    <property type="entry name" value="Beta-prop_IFT121_TULP_N"/>
</dbReference>
<dbReference type="OrthoDB" id="8775810at2759"/>
<keyword evidence="4" id="KW-0853">WD repeat</keyword>
<evidence type="ECO:0000313" key="8">
    <source>
        <dbReference type="EMBL" id="VDO99888.1"/>
    </source>
</evidence>
<gene>
    <name evidence="8" type="ORF">SBAD_LOCUS3067</name>
</gene>
<dbReference type="Pfam" id="PF01167">
    <property type="entry name" value="Tub"/>
    <property type="match status" value="1"/>
</dbReference>
<evidence type="ECO:0000256" key="1">
    <source>
        <dbReference type="ARBA" id="ARBA00004496"/>
    </source>
</evidence>
<keyword evidence="9" id="KW-1185">Reference proteome</keyword>
<evidence type="ECO:0000259" key="7">
    <source>
        <dbReference type="Pfam" id="PF24797"/>
    </source>
</evidence>
<keyword evidence="5" id="KW-0677">Repeat</keyword>
<evidence type="ECO:0000313" key="10">
    <source>
        <dbReference type="WBParaSite" id="SBAD_0000321301-mRNA-1"/>
    </source>
</evidence>